<sequence>MDYSHQGSRITQNNTLMIFPWGRGYDLLSKFQQVQFLEALVILAFSPTSSAAALPASNRSLAPSYLPGDLLRMPTTNLSPPTTTKALQLRKNPLLSLLWEWRWVGWTTAAPGMSTSRPEPSEASDGTVATGMGASICRCIEGACSASTKLAASNPVDIKTTHTTPIAHALTSLQRPYTQLSLDVLQTPLNLLRRLRLLARPIQHRPQPLELRESRREQESQPQSGARKARDPHPPQTRHSLMSSPISSSSAATAPLPARHPVSTRQDEGQASAL</sequence>
<evidence type="ECO:0000313" key="2">
    <source>
        <dbReference type="EMBL" id="KIJ40056.1"/>
    </source>
</evidence>
<protein>
    <submittedName>
        <fullName evidence="2">Uncharacterized protein</fullName>
    </submittedName>
</protein>
<dbReference type="EMBL" id="KN837147">
    <property type="protein sequence ID" value="KIJ40056.1"/>
    <property type="molecule type" value="Genomic_DNA"/>
</dbReference>
<feature type="region of interest" description="Disordered" evidence="1">
    <location>
        <begin position="206"/>
        <end position="274"/>
    </location>
</feature>
<accession>A0A0C9VQ97</accession>
<evidence type="ECO:0000256" key="1">
    <source>
        <dbReference type="SAM" id="MobiDB-lite"/>
    </source>
</evidence>
<feature type="compositionally biased region" description="Basic and acidic residues" evidence="1">
    <location>
        <begin position="210"/>
        <end position="219"/>
    </location>
</feature>
<gene>
    <name evidence="2" type="ORF">M422DRAFT_257126</name>
</gene>
<name>A0A0C9VQ97_SPHS4</name>
<dbReference type="Proteomes" id="UP000054279">
    <property type="component" value="Unassembled WGS sequence"/>
</dbReference>
<feature type="compositionally biased region" description="Low complexity" evidence="1">
    <location>
        <begin position="240"/>
        <end position="257"/>
    </location>
</feature>
<reference evidence="2 3" key="1">
    <citation type="submission" date="2014-06" db="EMBL/GenBank/DDBJ databases">
        <title>Evolutionary Origins and Diversification of the Mycorrhizal Mutualists.</title>
        <authorList>
            <consortium name="DOE Joint Genome Institute"/>
            <consortium name="Mycorrhizal Genomics Consortium"/>
            <person name="Kohler A."/>
            <person name="Kuo A."/>
            <person name="Nagy L.G."/>
            <person name="Floudas D."/>
            <person name="Copeland A."/>
            <person name="Barry K.W."/>
            <person name="Cichocki N."/>
            <person name="Veneault-Fourrey C."/>
            <person name="LaButti K."/>
            <person name="Lindquist E.A."/>
            <person name="Lipzen A."/>
            <person name="Lundell T."/>
            <person name="Morin E."/>
            <person name="Murat C."/>
            <person name="Riley R."/>
            <person name="Ohm R."/>
            <person name="Sun H."/>
            <person name="Tunlid A."/>
            <person name="Henrissat B."/>
            <person name="Grigoriev I.V."/>
            <person name="Hibbett D.S."/>
            <person name="Martin F."/>
        </authorList>
    </citation>
    <scope>NUCLEOTIDE SEQUENCE [LARGE SCALE GENOMIC DNA]</scope>
    <source>
        <strain evidence="2 3">SS14</strain>
    </source>
</reference>
<dbReference type="AlphaFoldDB" id="A0A0C9VQ97"/>
<dbReference type="HOGENOM" id="CLU_1016243_0_0_1"/>
<keyword evidence="3" id="KW-1185">Reference proteome</keyword>
<organism evidence="2 3">
    <name type="scientific">Sphaerobolus stellatus (strain SS14)</name>
    <dbReference type="NCBI Taxonomy" id="990650"/>
    <lineage>
        <taxon>Eukaryota</taxon>
        <taxon>Fungi</taxon>
        <taxon>Dikarya</taxon>
        <taxon>Basidiomycota</taxon>
        <taxon>Agaricomycotina</taxon>
        <taxon>Agaricomycetes</taxon>
        <taxon>Phallomycetidae</taxon>
        <taxon>Geastrales</taxon>
        <taxon>Sphaerobolaceae</taxon>
        <taxon>Sphaerobolus</taxon>
    </lineage>
</organism>
<evidence type="ECO:0000313" key="3">
    <source>
        <dbReference type="Proteomes" id="UP000054279"/>
    </source>
</evidence>
<proteinExistence type="predicted"/>